<dbReference type="RefSeq" id="WP_190315500.1">
    <property type="nucleotide sequence ID" value="NZ_JACNYL010000006.1"/>
</dbReference>
<keyword evidence="1" id="KW-0732">Signal</keyword>
<evidence type="ECO:0000313" key="2">
    <source>
        <dbReference type="EMBL" id="MBD1423722.1"/>
    </source>
</evidence>
<dbReference type="PROSITE" id="PS51257">
    <property type="entry name" value="PROKAR_LIPOPROTEIN"/>
    <property type="match status" value="1"/>
</dbReference>
<feature type="chain" id="PRO_5046541490" description="Fimbrillin-A associated anchor proteins Mfa1 and Mfa2" evidence="1">
    <location>
        <begin position="33"/>
        <end position="660"/>
    </location>
</feature>
<evidence type="ECO:0000313" key="3">
    <source>
        <dbReference type="Proteomes" id="UP000651112"/>
    </source>
</evidence>
<comment type="caution">
    <text evidence="2">The sequence shown here is derived from an EMBL/GenBank/DDBJ whole genome shotgun (WGS) entry which is preliminary data.</text>
</comment>
<feature type="signal peptide" evidence="1">
    <location>
        <begin position="1"/>
        <end position="32"/>
    </location>
</feature>
<name>A0ABR7XXD7_9SPHI</name>
<organism evidence="2 3">
    <name type="scientific">Sphingobacterium chuzhouense</name>
    <dbReference type="NCBI Taxonomy" id="1742264"/>
    <lineage>
        <taxon>Bacteria</taxon>
        <taxon>Pseudomonadati</taxon>
        <taxon>Bacteroidota</taxon>
        <taxon>Sphingobacteriia</taxon>
        <taxon>Sphingobacteriales</taxon>
        <taxon>Sphingobacteriaceae</taxon>
        <taxon>Sphingobacterium</taxon>
    </lineage>
</organism>
<evidence type="ECO:0008006" key="4">
    <source>
        <dbReference type="Google" id="ProtNLM"/>
    </source>
</evidence>
<evidence type="ECO:0000256" key="1">
    <source>
        <dbReference type="SAM" id="SignalP"/>
    </source>
</evidence>
<reference evidence="2 3" key="1">
    <citation type="submission" date="2020-08" db="EMBL/GenBank/DDBJ databases">
        <title>Sphingobacterium sp. DN00404 isolated from aquaculture water.</title>
        <authorList>
            <person name="Zhang M."/>
        </authorList>
    </citation>
    <scope>NUCLEOTIDE SEQUENCE [LARGE SCALE GENOMIC DNA]</scope>
    <source>
        <strain evidence="2 3">KCTC 42746</strain>
    </source>
</reference>
<accession>A0ABR7XXD7</accession>
<dbReference type="Proteomes" id="UP000651112">
    <property type="component" value="Unassembled WGS sequence"/>
</dbReference>
<sequence length="660" mass="69250">MKFIRLKSVNWMVAMALLALPGALVTSCSKEATPTENVEPKSDQLVISVKGINNQQSDASLRQGLSSKGKASAAAVAQTIYEFSDVDMAVSVGNNLPVKSVNLASRKSGANGLKANVPENAELMEDGLKYVVYLYEGSNFVKSIELAAGTAGTIDGLNPEGEYTWVALSYSSEEDAPDLEPDTDVALPLNQDVLYAKGTVNLAQQSTIEILFNHVYSRVGIELNTIGVFGEITGTPTVSVSGLNLAAGSLNLLTGVLTPSTTTTEASLGWTDFDRVDPAYGDQMIAYVYTAPVAAQTATLNVQNLSISHADIGDVSRTFFTTATDFSLNVTPQAGQSHHLLLNVLESPLTTSYGGQTVRWGRSNLYYRGDNGGLRDYAFYANNGLTARADGYFPFGGVLPGTFATTETIGDPCALVYPAGLWKSPSKADFSGLVSGDVELNELTSALGPLGQVVDASGITGLLNIVTNLLGGVLGTAGFNTAAPNSTLAPTPYNYAQYSLPAQPGVPTTGTNAFGNAGHPSNNLRFYYNGQVTDATVLQAINNGGGLASVGLTDLSDENQGVIDVDVPILPSYGRHAGLWTNEQGTDILGLVDAGTWGYMATASRSMELRIGIPPLALGDRYVLARNTGELLNGVSALGVDVVSTSLKNVRCVRAPQPTP</sequence>
<protein>
    <recommendedName>
        <fullName evidence="4">Fimbrillin-A associated anchor proteins Mfa1 and Mfa2</fullName>
    </recommendedName>
</protein>
<keyword evidence="3" id="KW-1185">Reference proteome</keyword>
<gene>
    <name evidence="2" type="ORF">H8B21_19345</name>
</gene>
<proteinExistence type="predicted"/>
<dbReference type="EMBL" id="JACNYL010000006">
    <property type="protein sequence ID" value="MBD1423722.1"/>
    <property type="molecule type" value="Genomic_DNA"/>
</dbReference>